<protein>
    <submittedName>
        <fullName evidence="1">Uncharacterized protein</fullName>
    </submittedName>
</protein>
<keyword evidence="2" id="KW-1185">Reference proteome</keyword>
<dbReference type="HOGENOM" id="CLU_071039_5_1_11"/>
<dbReference type="Proteomes" id="UP000019150">
    <property type="component" value="Chromosome"/>
</dbReference>
<organism evidence="1 2">
    <name type="scientific">Nocardia nova SH22a</name>
    <dbReference type="NCBI Taxonomy" id="1415166"/>
    <lineage>
        <taxon>Bacteria</taxon>
        <taxon>Bacillati</taxon>
        <taxon>Actinomycetota</taxon>
        <taxon>Actinomycetes</taxon>
        <taxon>Mycobacteriales</taxon>
        <taxon>Nocardiaceae</taxon>
        <taxon>Nocardia</taxon>
    </lineage>
</organism>
<dbReference type="KEGG" id="nno:NONO_c08750"/>
<name>W5T8Y6_9NOCA</name>
<gene>
    <name evidence="1" type="ORF">NONO_c08750</name>
</gene>
<dbReference type="PATRIC" id="fig|1415166.3.peg.882"/>
<evidence type="ECO:0000313" key="2">
    <source>
        <dbReference type="Proteomes" id="UP000019150"/>
    </source>
</evidence>
<accession>W5T8Y6</accession>
<dbReference type="EMBL" id="CP006850">
    <property type="protein sequence ID" value="AHH15682.1"/>
    <property type="molecule type" value="Genomic_DNA"/>
</dbReference>
<evidence type="ECO:0000313" key="1">
    <source>
        <dbReference type="EMBL" id="AHH15682.1"/>
    </source>
</evidence>
<dbReference type="STRING" id="1415166.NONO_c08750"/>
<dbReference type="AlphaFoldDB" id="W5T8Y6"/>
<sequence length="62" mass="6965">MLTTEAMLEARGRVEMLLELMAIKFGSLPDGVVQRVRSADVDQVRGWAARVLTARTLEEMFV</sequence>
<reference evidence="1 2" key="1">
    <citation type="journal article" date="2014" name="Appl. Environ. Microbiol.">
        <title>Insights into the Microbial Degradation of Rubber and Gutta-Percha by Analysis of the Complete Genome of Nocardia nova SH22a.</title>
        <authorList>
            <person name="Luo Q."/>
            <person name="Hiessl S."/>
            <person name="Poehlein A."/>
            <person name="Daniel R."/>
            <person name="Steinbuchel A."/>
        </authorList>
    </citation>
    <scope>NUCLEOTIDE SEQUENCE [LARGE SCALE GENOMIC DNA]</scope>
    <source>
        <strain evidence="1">SH22a</strain>
    </source>
</reference>
<proteinExistence type="predicted"/>